<organism evidence="6 7">
    <name type="scientific">Fasciola hepatica</name>
    <name type="common">Liver fluke</name>
    <dbReference type="NCBI Taxonomy" id="6192"/>
    <lineage>
        <taxon>Eukaryota</taxon>
        <taxon>Metazoa</taxon>
        <taxon>Spiralia</taxon>
        <taxon>Lophotrochozoa</taxon>
        <taxon>Platyhelminthes</taxon>
        <taxon>Trematoda</taxon>
        <taxon>Digenea</taxon>
        <taxon>Plagiorchiida</taxon>
        <taxon>Echinostomata</taxon>
        <taxon>Echinostomatoidea</taxon>
        <taxon>Fasciolidae</taxon>
        <taxon>Fasciola</taxon>
    </lineage>
</organism>
<evidence type="ECO:0000313" key="7">
    <source>
        <dbReference type="Proteomes" id="UP001189180"/>
    </source>
</evidence>
<protein>
    <recommendedName>
        <fullName evidence="5">Peptidase C1A papain C-terminal domain-containing protein</fullName>
    </recommendedName>
</protein>
<dbReference type="SUPFAM" id="SSF54001">
    <property type="entry name" value="Cysteine proteinases"/>
    <property type="match status" value="1"/>
</dbReference>
<keyword evidence="4" id="KW-0788">Thiol protease</keyword>
<comment type="similarity">
    <text evidence="1">Belongs to the peptidase C1 family.</text>
</comment>
<keyword evidence="3" id="KW-0378">Hydrolase</keyword>
<dbReference type="PANTHER" id="PTHR12411">
    <property type="entry name" value="CYSTEINE PROTEASE FAMILY C1-RELATED"/>
    <property type="match status" value="1"/>
</dbReference>
<dbReference type="GO" id="GO:0008234">
    <property type="term" value="F:cysteine-type peptidase activity"/>
    <property type="evidence" value="ECO:0007669"/>
    <property type="project" value="UniProtKB-KW"/>
</dbReference>
<keyword evidence="7" id="KW-1185">Reference proteome</keyword>
<reference evidence="6 7" key="1">
    <citation type="submission" date="2024-08" db="EMBL/GenBank/DDBJ databases">
        <authorList>
            <person name="Paterson S."/>
        </authorList>
    </citation>
    <scope>NUCLEOTIDE SEQUENCE [LARGE SCALE GENOMIC DNA]</scope>
</reference>
<evidence type="ECO:0000313" key="6">
    <source>
        <dbReference type="EMBL" id="CAM0512234.1"/>
    </source>
</evidence>
<evidence type="ECO:0000256" key="1">
    <source>
        <dbReference type="ARBA" id="ARBA00008455"/>
    </source>
</evidence>
<dbReference type="InterPro" id="IPR013128">
    <property type="entry name" value="Peptidase_C1A"/>
</dbReference>
<dbReference type="CDD" id="cd02248">
    <property type="entry name" value="Peptidase_C1A"/>
    <property type="match status" value="1"/>
</dbReference>
<feature type="domain" description="Peptidase C1A papain C-terminal" evidence="5">
    <location>
        <begin position="32"/>
        <end position="220"/>
    </location>
</feature>
<dbReference type="PROSITE" id="PS00139">
    <property type="entry name" value="THIOL_PROTEASE_CYS"/>
    <property type="match status" value="1"/>
</dbReference>
<dbReference type="Pfam" id="PF00112">
    <property type="entry name" value="Peptidase_C1"/>
    <property type="match status" value="1"/>
</dbReference>
<dbReference type="Gene3D" id="3.90.70.10">
    <property type="entry name" value="Cysteine proteinases"/>
    <property type="match status" value="1"/>
</dbReference>
<dbReference type="InterPro" id="IPR038765">
    <property type="entry name" value="Papain-like_cys_pep_sf"/>
</dbReference>
<evidence type="ECO:0000256" key="2">
    <source>
        <dbReference type="ARBA" id="ARBA00022670"/>
    </source>
</evidence>
<evidence type="ECO:0000256" key="3">
    <source>
        <dbReference type="ARBA" id="ARBA00022801"/>
    </source>
</evidence>
<dbReference type="GO" id="GO:0006508">
    <property type="term" value="P:proteolysis"/>
    <property type="evidence" value="ECO:0007669"/>
    <property type="project" value="UniProtKB-KW"/>
</dbReference>
<evidence type="ECO:0000259" key="5">
    <source>
        <dbReference type="SMART" id="SM00645"/>
    </source>
</evidence>
<proteinExistence type="inferred from homology"/>
<dbReference type="Proteomes" id="UP001189180">
    <property type="component" value="Unassembled WGS sequence"/>
</dbReference>
<dbReference type="AlphaFoldDB" id="A0ABC9HIP1"/>
<dbReference type="SMART" id="SM00645">
    <property type="entry name" value="Pept_C1"/>
    <property type="match status" value="1"/>
</dbReference>
<accession>A0ABC9HIP1</accession>
<comment type="caution">
    <text evidence="6">The sequence shown here is derived from an EMBL/GenBank/DDBJ whole genome shotgun (WGS) entry which is preliminary data.</text>
</comment>
<evidence type="ECO:0000256" key="4">
    <source>
        <dbReference type="ARBA" id="ARBA00022807"/>
    </source>
</evidence>
<gene>
    <name evidence="6" type="ORF">FHB240107_LOCUS6573</name>
</gene>
<dbReference type="InterPro" id="IPR000169">
    <property type="entry name" value="Pept_cys_AS"/>
</dbReference>
<name>A0ABC9HIP1_FASHE</name>
<keyword evidence="2" id="KW-0645">Protease</keyword>
<dbReference type="EMBL" id="CANUEZ050000201">
    <property type="protein sequence ID" value="CAM0512234.1"/>
    <property type="molecule type" value="Genomic_DNA"/>
</dbReference>
<sequence>MVLPTPPLARGTETIRNSLSTLRIFQANNRAVPDKIDWRESGYVTGVKDQGNCGSCWAFSTTGTMEGQFMKNERTSISFSEQQLVDCSGSWGNNGCGGGLMENAYEYLKQFGLETESSYPYRAVERQCRYNRQLGVAKVTGYYTLHSGNEAGLKSLVGSEGPAAVAVDVESDFMMYRSGACIHEQPHSRRPIEYVEKATKFEASNSSRHYQLAFLFSRSCCLESIR</sequence>
<dbReference type="InterPro" id="IPR000668">
    <property type="entry name" value="Peptidase_C1A_C"/>
</dbReference>
<dbReference type="InterPro" id="IPR039417">
    <property type="entry name" value="Peptidase_C1A_papain-like"/>
</dbReference>